<gene>
    <name evidence="1" type="ORF">ATNIH1004_003541</name>
</gene>
<proteinExistence type="predicted"/>
<evidence type="ECO:0000313" key="1">
    <source>
        <dbReference type="EMBL" id="KAA8650852.1"/>
    </source>
</evidence>
<reference evidence="1 2" key="1">
    <citation type="submission" date="2019-08" db="EMBL/GenBank/DDBJ databases">
        <title>The genome sequence of a newly discovered highly antifungal drug resistant Aspergillus species, Aspergillus tanneri NIH 1004.</title>
        <authorList>
            <person name="Mounaud S."/>
            <person name="Singh I."/>
            <person name="Joardar V."/>
            <person name="Pakala S."/>
            <person name="Pakala S."/>
            <person name="Venepally P."/>
            <person name="Chung J.K."/>
            <person name="Losada L."/>
            <person name="Nierman W.C."/>
        </authorList>
    </citation>
    <scope>NUCLEOTIDE SEQUENCE [LARGE SCALE GENOMIC DNA]</scope>
    <source>
        <strain evidence="1 2">NIH1004</strain>
    </source>
</reference>
<dbReference type="EMBL" id="QUQM01000001">
    <property type="protein sequence ID" value="KAA8650852.1"/>
    <property type="molecule type" value="Genomic_DNA"/>
</dbReference>
<comment type="caution">
    <text evidence="1">The sequence shown here is derived from an EMBL/GenBank/DDBJ whole genome shotgun (WGS) entry which is preliminary data.</text>
</comment>
<evidence type="ECO:0000313" key="2">
    <source>
        <dbReference type="Proteomes" id="UP000324241"/>
    </source>
</evidence>
<name>A0A5M9MUR5_9EURO</name>
<organism evidence="1 2">
    <name type="scientific">Aspergillus tanneri</name>
    <dbReference type="NCBI Taxonomy" id="1220188"/>
    <lineage>
        <taxon>Eukaryota</taxon>
        <taxon>Fungi</taxon>
        <taxon>Dikarya</taxon>
        <taxon>Ascomycota</taxon>
        <taxon>Pezizomycotina</taxon>
        <taxon>Eurotiomycetes</taxon>
        <taxon>Eurotiomycetidae</taxon>
        <taxon>Eurotiales</taxon>
        <taxon>Aspergillaceae</taxon>
        <taxon>Aspergillus</taxon>
        <taxon>Aspergillus subgen. Circumdati</taxon>
    </lineage>
</organism>
<dbReference type="OrthoDB" id="3922101at2759"/>
<dbReference type="AlphaFoldDB" id="A0A5M9MUR5"/>
<sequence length="217" mass="24460">MSLDETVQAAYCARLLALQTISQGKRKTDIKYAVIKKIKWQVEETVSIMAVPYDANSEERTVTCKGKHLHSLCGGKLKGRWIAGRDVQEKHKDMIEVHFNISIPQVAKTAGGQDLLSLHGFDGQECLQIDGRNERTAIKVNHRLKLDIITGEDTFDRTTGKLVDRKPLWKTFRAFYPIYIDPMVVGDDIPEGVFSAGDPLPIYEDAYIMPPHYESAL</sequence>
<protein>
    <submittedName>
        <fullName evidence="1">Uncharacterized protein</fullName>
    </submittedName>
</protein>
<dbReference type="RefSeq" id="XP_033430213.1">
    <property type="nucleotide sequence ID" value="XM_033568218.1"/>
</dbReference>
<dbReference type="GeneID" id="54326243"/>
<dbReference type="Proteomes" id="UP000324241">
    <property type="component" value="Unassembled WGS sequence"/>
</dbReference>
<accession>A0A5M9MUR5</accession>